<dbReference type="AlphaFoldDB" id="A0A0F3IGB0"/>
<dbReference type="InterPro" id="IPR005097">
    <property type="entry name" value="Sacchrp_dh_NADP-bd"/>
</dbReference>
<name>A0A0F3IGB0_9PROT</name>
<protein>
    <recommendedName>
        <fullName evidence="1">Saccharopine dehydrogenase NADP binding domain-containing protein</fullName>
    </recommendedName>
</protein>
<comment type="caution">
    <text evidence="2">The sequence shown here is derived from an EMBL/GenBank/DDBJ whole genome shotgun (WGS) entry which is preliminary data.</text>
</comment>
<organism evidence="2 3">
    <name type="scientific">Elstera litoralis</name>
    <dbReference type="NCBI Taxonomy" id="552518"/>
    <lineage>
        <taxon>Bacteria</taxon>
        <taxon>Pseudomonadati</taxon>
        <taxon>Pseudomonadota</taxon>
        <taxon>Alphaproteobacteria</taxon>
        <taxon>Rhodospirillales</taxon>
        <taxon>Rhodospirillaceae</taxon>
        <taxon>Elstera</taxon>
    </lineage>
</organism>
<reference evidence="2 3" key="1">
    <citation type="submission" date="2015-03" db="EMBL/GenBank/DDBJ databases">
        <title>Draft genome sequence of Elstera litoralis.</title>
        <authorList>
            <person name="Rahalkar M.C."/>
            <person name="Dhakephalkar P.K."/>
            <person name="Pore S.D."/>
            <person name="Arora P."/>
            <person name="Kapse N.G."/>
            <person name="Pandit P.S."/>
        </authorList>
    </citation>
    <scope>NUCLEOTIDE SEQUENCE [LARGE SCALE GENOMIC DNA]</scope>
    <source>
        <strain evidence="2 3">Dia-1</strain>
    </source>
</reference>
<evidence type="ECO:0000313" key="3">
    <source>
        <dbReference type="Proteomes" id="UP000033774"/>
    </source>
</evidence>
<evidence type="ECO:0000313" key="2">
    <source>
        <dbReference type="EMBL" id="KJV05791.1"/>
    </source>
</evidence>
<gene>
    <name evidence="2" type="ORF">VZ95_21135</name>
</gene>
<dbReference type="Gene3D" id="3.40.50.720">
    <property type="entry name" value="NAD(P)-binding Rossmann-like Domain"/>
    <property type="match status" value="1"/>
</dbReference>
<proteinExistence type="predicted"/>
<accession>A0A0F3IGB0</accession>
<evidence type="ECO:0000259" key="1">
    <source>
        <dbReference type="Pfam" id="PF03435"/>
    </source>
</evidence>
<dbReference type="EMBL" id="LAJY01001000">
    <property type="protein sequence ID" value="KJV05791.1"/>
    <property type="molecule type" value="Genomic_DNA"/>
</dbReference>
<dbReference type="Proteomes" id="UP000033774">
    <property type="component" value="Unassembled WGS sequence"/>
</dbReference>
<feature type="domain" description="Saccharopine dehydrogenase NADP binding" evidence="1">
    <location>
        <begin position="2"/>
        <end position="66"/>
    </location>
</feature>
<keyword evidence="3" id="KW-1185">Reference proteome</keyword>
<sequence length="70" mass="7739">MPVLERHFDLPLSNITVIEADDHEGKFAPYLAQGMRYKRISLTPDNLEAMLGSLLQPGDLCINLTAGVMP</sequence>
<dbReference type="Pfam" id="PF03435">
    <property type="entry name" value="Sacchrp_dh_NADP"/>
    <property type="match status" value="1"/>
</dbReference>